<proteinExistence type="predicted"/>
<reference evidence="3 4" key="1">
    <citation type="submission" date="2018-01" db="EMBL/GenBank/DDBJ databases">
        <title>Whole genome sequencing of Histamine producing bacteria.</title>
        <authorList>
            <person name="Butler K."/>
        </authorList>
    </citation>
    <scope>NUCLEOTIDE SEQUENCE [LARGE SCALE GENOMIC DNA]</scope>
    <source>
        <strain evidence="3 4">DSM 100436</strain>
    </source>
</reference>
<name>A0A2T3NQN7_9GAMM</name>
<comment type="caution">
    <text evidence="3">The sequence shown here is derived from an EMBL/GenBank/DDBJ whole genome shotgun (WGS) entry which is preliminary data.</text>
</comment>
<protein>
    <submittedName>
        <fullName evidence="3">DUF1566 domain-containing protein</fullName>
    </submittedName>
</protein>
<sequence length="189" mass="20866">MMKKTSMAVAFALVFSGQAIAAMQSCYTDEAGSTADIRFQDNGDGTVVDLQTELVWRRCLSGTTWNQATQTCDGEPSGFKWKSALFHIEHNEKSSGYGGVTNWRMPNIKELFSLREVACISPAVNLKAFPGFIRKEEDMWALTSTVWSSTANLQTQDVPSFGLNDGLVTHFGFQDYELGVLLVSDGEEQ</sequence>
<gene>
    <name evidence="3" type="ORF">C9I98_15915</name>
</gene>
<dbReference type="InterPro" id="IPR011460">
    <property type="entry name" value="Lcl_C"/>
</dbReference>
<evidence type="ECO:0000259" key="2">
    <source>
        <dbReference type="Pfam" id="PF07603"/>
    </source>
</evidence>
<keyword evidence="1" id="KW-0732">Signal</keyword>
<evidence type="ECO:0000313" key="3">
    <source>
        <dbReference type="EMBL" id="PSW18558.1"/>
    </source>
</evidence>
<keyword evidence="4" id="KW-1185">Reference proteome</keyword>
<dbReference type="RefSeq" id="WP_051902197.1">
    <property type="nucleotide sequence ID" value="NZ_JGVO01000411.1"/>
</dbReference>
<accession>A0A2T3NQN7</accession>
<dbReference type="OrthoDB" id="9793251at2"/>
<evidence type="ECO:0000313" key="4">
    <source>
        <dbReference type="Proteomes" id="UP000241771"/>
    </source>
</evidence>
<dbReference type="EMBL" id="PYMA01000010">
    <property type="protein sequence ID" value="PSW18558.1"/>
    <property type="molecule type" value="Genomic_DNA"/>
</dbReference>
<dbReference type="PROSITE" id="PS51257">
    <property type="entry name" value="PROKAR_LIPOPROTEIN"/>
    <property type="match status" value="1"/>
</dbReference>
<feature type="signal peptide" evidence="1">
    <location>
        <begin position="1"/>
        <end position="21"/>
    </location>
</feature>
<organism evidence="3 4">
    <name type="scientific">Photobacterium sanctipauli</name>
    <dbReference type="NCBI Taxonomy" id="1342794"/>
    <lineage>
        <taxon>Bacteria</taxon>
        <taxon>Pseudomonadati</taxon>
        <taxon>Pseudomonadota</taxon>
        <taxon>Gammaproteobacteria</taxon>
        <taxon>Vibrionales</taxon>
        <taxon>Vibrionaceae</taxon>
        <taxon>Photobacterium</taxon>
    </lineage>
</organism>
<evidence type="ECO:0000256" key="1">
    <source>
        <dbReference type="SAM" id="SignalP"/>
    </source>
</evidence>
<dbReference type="AlphaFoldDB" id="A0A2T3NQN7"/>
<feature type="chain" id="PRO_5015517399" evidence="1">
    <location>
        <begin position="22"/>
        <end position="189"/>
    </location>
</feature>
<dbReference type="Pfam" id="PF07603">
    <property type="entry name" value="Lcl_C"/>
    <property type="match status" value="1"/>
</dbReference>
<dbReference type="Proteomes" id="UP000241771">
    <property type="component" value="Unassembled WGS sequence"/>
</dbReference>
<feature type="domain" description="Lcl C-terminal" evidence="2">
    <location>
        <begin position="45"/>
        <end position="157"/>
    </location>
</feature>